<reference evidence="1" key="1">
    <citation type="submission" date="2018-05" db="EMBL/GenBank/DDBJ databases">
        <authorList>
            <person name="Lanie J.A."/>
            <person name="Ng W.-L."/>
            <person name="Kazmierczak K.M."/>
            <person name="Andrzejewski T.M."/>
            <person name="Davidsen T.M."/>
            <person name="Wayne K.J."/>
            <person name="Tettelin H."/>
            <person name="Glass J.I."/>
            <person name="Rusch D."/>
            <person name="Podicherti R."/>
            <person name="Tsui H.-C.T."/>
            <person name="Winkler M.E."/>
        </authorList>
    </citation>
    <scope>NUCLEOTIDE SEQUENCE</scope>
</reference>
<dbReference type="EMBL" id="UINC01000217">
    <property type="protein sequence ID" value="SUZ51310.1"/>
    <property type="molecule type" value="Genomic_DNA"/>
</dbReference>
<dbReference type="PANTHER" id="PTHR43611:SF3">
    <property type="entry name" value="FLAVIN MONONUCLEOTIDE HYDROLASE 1, CHLOROPLATIC"/>
    <property type="match status" value="1"/>
</dbReference>
<dbReference type="PANTHER" id="PTHR43611">
    <property type="entry name" value="ALPHA-D-GLUCOSE 1-PHOSPHATE PHOSPHATASE"/>
    <property type="match status" value="1"/>
</dbReference>
<dbReference type="Pfam" id="PF00702">
    <property type="entry name" value="Hydrolase"/>
    <property type="match status" value="1"/>
</dbReference>
<evidence type="ECO:0000313" key="1">
    <source>
        <dbReference type="EMBL" id="SUZ51310.1"/>
    </source>
</evidence>
<dbReference type="Gene3D" id="3.40.50.1000">
    <property type="entry name" value="HAD superfamily/HAD-like"/>
    <property type="match status" value="1"/>
</dbReference>
<name>A0A381N9M0_9ZZZZ</name>
<proteinExistence type="predicted"/>
<feature type="non-terminal residue" evidence="1">
    <location>
        <position position="1"/>
    </location>
</feature>
<evidence type="ECO:0008006" key="2">
    <source>
        <dbReference type="Google" id="ProtNLM"/>
    </source>
</evidence>
<dbReference type="NCBIfam" id="TIGR01509">
    <property type="entry name" value="HAD-SF-IA-v3"/>
    <property type="match status" value="1"/>
</dbReference>
<dbReference type="InterPro" id="IPR036412">
    <property type="entry name" value="HAD-like_sf"/>
</dbReference>
<gene>
    <name evidence="1" type="ORF">METZ01_LOCUS4164</name>
</gene>
<protein>
    <recommendedName>
        <fullName evidence="2">FCP1 homology domain-containing protein</fullName>
    </recommendedName>
</protein>
<dbReference type="PRINTS" id="PR00413">
    <property type="entry name" value="HADHALOGNASE"/>
</dbReference>
<organism evidence="1">
    <name type="scientific">marine metagenome</name>
    <dbReference type="NCBI Taxonomy" id="408172"/>
    <lineage>
        <taxon>unclassified sequences</taxon>
        <taxon>metagenomes</taxon>
        <taxon>ecological metagenomes</taxon>
    </lineage>
</organism>
<sequence>NWSAETYPVAETRFDFLHWFDGKVISGETGMIKPDPNIYKLLMKTYGLTPQKTVFIDDKSVNVEAANALGIHGIHYKNASKLRNDLGKLKLL</sequence>
<dbReference type="AlphaFoldDB" id="A0A381N9M0"/>
<accession>A0A381N9M0</accession>
<dbReference type="InterPro" id="IPR023214">
    <property type="entry name" value="HAD_sf"/>
</dbReference>
<dbReference type="SUPFAM" id="SSF56784">
    <property type="entry name" value="HAD-like"/>
    <property type="match status" value="1"/>
</dbReference>
<dbReference type="InterPro" id="IPR006439">
    <property type="entry name" value="HAD-SF_hydro_IA"/>
</dbReference>